<sequence length="95" mass="10961">MKSKEDGDKLWEVEGGRRCGRRRIGGMGKEDQGEKGRERRSINAFMTMKPSSERVKPRGHPRNWPTPYKSCARTVRGQSCIVLSDRSSTRYMGEW</sequence>
<keyword evidence="2" id="KW-1185">Reference proteome</keyword>
<name>A0A1I7XJ19_HETBA</name>
<feature type="region of interest" description="Disordered" evidence="1">
    <location>
        <begin position="49"/>
        <end position="70"/>
    </location>
</feature>
<feature type="compositionally biased region" description="Basic and acidic residues" evidence="1">
    <location>
        <begin position="28"/>
        <end position="39"/>
    </location>
</feature>
<dbReference type="AlphaFoldDB" id="A0A1I7XJ19"/>
<dbReference type="WBParaSite" id="Hba_17752">
    <property type="protein sequence ID" value="Hba_17752"/>
    <property type="gene ID" value="Hba_17752"/>
</dbReference>
<organism evidence="2 3">
    <name type="scientific">Heterorhabditis bacteriophora</name>
    <name type="common">Entomopathogenic nematode worm</name>
    <dbReference type="NCBI Taxonomy" id="37862"/>
    <lineage>
        <taxon>Eukaryota</taxon>
        <taxon>Metazoa</taxon>
        <taxon>Ecdysozoa</taxon>
        <taxon>Nematoda</taxon>
        <taxon>Chromadorea</taxon>
        <taxon>Rhabditida</taxon>
        <taxon>Rhabditina</taxon>
        <taxon>Rhabditomorpha</taxon>
        <taxon>Strongyloidea</taxon>
        <taxon>Heterorhabditidae</taxon>
        <taxon>Heterorhabditis</taxon>
    </lineage>
</organism>
<accession>A0A1I7XJ19</accession>
<evidence type="ECO:0000256" key="1">
    <source>
        <dbReference type="SAM" id="MobiDB-lite"/>
    </source>
</evidence>
<evidence type="ECO:0000313" key="2">
    <source>
        <dbReference type="Proteomes" id="UP000095283"/>
    </source>
</evidence>
<protein>
    <submittedName>
        <fullName evidence="3">Uncharacterized protein</fullName>
    </submittedName>
</protein>
<evidence type="ECO:0000313" key="3">
    <source>
        <dbReference type="WBParaSite" id="Hba_17752"/>
    </source>
</evidence>
<dbReference type="Proteomes" id="UP000095283">
    <property type="component" value="Unplaced"/>
</dbReference>
<proteinExistence type="predicted"/>
<feature type="region of interest" description="Disordered" evidence="1">
    <location>
        <begin position="20"/>
        <end position="39"/>
    </location>
</feature>
<reference evidence="3" key="1">
    <citation type="submission" date="2016-11" db="UniProtKB">
        <authorList>
            <consortium name="WormBaseParasite"/>
        </authorList>
    </citation>
    <scope>IDENTIFICATION</scope>
</reference>